<dbReference type="AlphaFoldDB" id="A0A9W8PCT1"/>
<reference evidence="2 3" key="2">
    <citation type="journal article" date="2023" name="Proc. Natl. Acad. Sci. U.S.A.">
        <title>A global phylogenomic analysis of the shiitake genus Lentinula.</title>
        <authorList>
            <person name="Sierra-Patev S."/>
            <person name="Min B."/>
            <person name="Naranjo-Ortiz M."/>
            <person name="Looney B."/>
            <person name="Konkel Z."/>
            <person name="Slot J.C."/>
            <person name="Sakamoto Y."/>
            <person name="Steenwyk J.L."/>
            <person name="Rokas A."/>
            <person name="Carro J."/>
            <person name="Camarero S."/>
            <person name="Ferreira P."/>
            <person name="Molpeceres G."/>
            <person name="Ruiz-Duenas F.J."/>
            <person name="Serrano A."/>
            <person name="Henrissat B."/>
            <person name="Drula E."/>
            <person name="Hughes K.W."/>
            <person name="Mata J.L."/>
            <person name="Ishikawa N.K."/>
            <person name="Vargas-Isla R."/>
            <person name="Ushijima S."/>
            <person name="Smith C.A."/>
            <person name="Donoghue J."/>
            <person name="Ahrendt S."/>
            <person name="Andreopoulos W."/>
            <person name="He G."/>
            <person name="LaButti K."/>
            <person name="Lipzen A."/>
            <person name="Ng V."/>
            <person name="Riley R."/>
            <person name="Sandor L."/>
            <person name="Barry K."/>
            <person name="Martinez A.T."/>
            <person name="Xiao Y."/>
            <person name="Gibbons J.G."/>
            <person name="Terashima K."/>
            <person name="Grigoriev I.V."/>
            <person name="Hibbett D."/>
        </authorList>
    </citation>
    <scope>NUCLEOTIDE SEQUENCE [LARGE SCALE GENOMIC DNA]</scope>
    <source>
        <strain evidence="2 3">TFB7810</strain>
    </source>
</reference>
<evidence type="ECO:0000313" key="2">
    <source>
        <dbReference type="EMBL" id="KAJ3751498.1"/>
    </source>
</evidence>
<proteinExistence type="predicted"/>
<comment type="caution">
    <text evidence="2">The sequence shown here is derived from an EMBL/GenBank/DDBJ whole genome shotgun (WGS) entry which is preliminary data.</text>
</comment>
<sequence>MLFTAGKRHNPRSDTQHHNYVDRELTSFKRAHELPVIDDECVSTRSRLSFDITEVSTTLIAFGKLVSSRRLSGLIVWRVRVLPNEILGIGGSEDGESERLTMLGFRSLSGGIRMVDILVDIA</sequence>
<evidence type="ECO:0000313" key="1">
    <source>
        <dbReference type="EMBL" id="KAJ3743281.1"/>
    </source>
</evidence>
<dbReference type="EMBL" id="JANVFU010000009">
    <property type="protein sequence ID" value="KAJ3743281.1"/>
    <property type="molecule type" value="Genomic_DNA"/>
</dbReference>
<name>A0A9W8PCT1_9AGAR</name>
<accession>A0A9W8PCT1</accession>
<organism evidence="2 3">
    <name type="scientific">Lentinula detonsa</name>
    <dbReference type="NCBI Taxonomy" id="2804962"/>
    <lineage>
        <taxon>Eukaryota</taxon>
        <taxon>Fungi</taxon>
        <taxon>Dikarya</taxon>
        <taxon>Basidiomycota</taxon>
        <taxon>Agaricomycotina</taxon>
        <taxon>Agaricomycetes</taxon>
        <taxon>Agaricomycetidae</taxon>
        <taxon>Agaricales</taxon>
        <taxon>Marasmiineae</taxon>
        <taxon>Omphalotaceae</taxon>
        <taxon>Lentinula</taxon>
    </lineage>
</organism>
<reference evidence="2" key="1">
    <citation type="submission" date="2022-08" db="EMBL/GenBank/DDBJ databases">
        <authorList>
            <consortium name="DOE Joint Genome Institute"/>
            <person name="Min B."/>
            <person name="Sierra-Patev S."/>
            <person name="Naranjo-Ortiz M."/>
            <person name="Looney B."/>
            <person name="Konkel Z."/>
            <person name="Slot J.C."/>
            <person name="Sakamoto Y."/>
            <person name="Steenwyk J.L."/>
            <person name="Rokas A."/>
            <person name="Carro J."/>
            <person name="Camarero S."/>
            <person name="Ferreira P."/>
            <person name="Molpeceres G."/>
            <person name="Ruiz-duenas F.J."/>
            <person name="Serrano A."/>
            <person name="Henrissat B."/>
            <person name="Drula E."/>
            <person name="Hughes K.W."/>
            <person name="Mata J.L."/>
            <person name="Ishikawa N.K."/>
            <person name="Vargas-Isla R."/>
            <person name="Ushijima S."/>
            <person name="Smith C.A."/>
            <person name="Ahrendt S."/>
            <person name="Andreopoulos W."/>
            <person name="He G."/>
            <person name="LaButti K."/>
            <person name="Lipzen A."/>
            <person name="Ng V."/>
            <person name="Riley R."/>
            <person name="Sandor L."/>
            <person name="Barry K."/>
            <person name="Martinez A.T."/>
            <person name="Xiao Y."/>
            <person name="Gibbons J.G."/>
            <person name="Terashima K."/>
            <person name="Hibbett D.S."/>
            <person name="Grigoriev I.V."/>
        </authorList>
    </citation>
    <scope>NUCLEOTIDE SEQUENCE</scope>
    <source>
        <strain evidence="2">TFB7810</strain>
    </source>
</reference>
<dbReference type="EMBL" id="JANVFU010000001">
    <property type="protein sequence ID" value="KAJ3751498.1"/>
    <property type="molecule type" value="Genomic_DNA"/>
</dbReference>
<keyword evidence="3" id="KW-1185">Reference proteome</keyword>
<gene>
    <name evidence="2" type="ORF">DFH05DRAFT_1456299</name>
    <name evidence="1" type="ORF">DFH05DRAFT_1461408</name>
</gene>
<protein>
    <submittedName>
        <fullName evidence="2">Uncharacterized protein</fullName>
    </submittedName>
</protein>
<evidence type="ECO:0000313" key="3">
    <source>
        <dbReference type="Proteomes" id="UP001142393"/>
    </source>
</evidence>
<dbReference type="Proteomes" id="UP001142393">
    <property type="component" value="Unassembled WGS sequence"/>
</dbReference>